<dbReference type="SUPFAM" id="SSF81382">
    <property type="entry name" value="Skp1 dimerisation domain-like"/>
    <property type="match status" value="1"/>
</dbReference>
<evidence type="ECO:0000256" key="2">
    <source>
        <dbReference type="ARBA" id="ARBA00009993"/>
    </source>
</evidence>
<dbReference type="InterPro" id="IPR001232">
    <property type="entry name" value="SKP1-like"/>
</dbReference>
<evidence type="ECO:0000256" key="3">
    <source>
        <dbReference type="ARBA" id="ARBA00022786"/>
    </source>
</evidence>
<feature type="domain" description="SKP1 component dimerisation" evidence="4">
    <location>
        <begin position="156"/>
        <end position="203"/>
    </location>
</feature>
<reference evidence="6" key="1">
    <citation type="submission" date="2021-03" db="EMBL/GenBank/DDBJ databases">
        <authorList>
            <person name="Li Z."/>
            <person name="Yang C."/>
        </authorList>
    </citation>
    <scope>NUCLEOTIDE SEQUENCE</scope>
    <source>
        <strain evidence="6">Dzin_1.0</strain>
        <tissue evidence="6">Leaf</tissue>
    </source>
</reference>
<dbReference type="CDD" id="cd18322">
    <property type="entry name" value="BTB_POZ_SKP1"/>
    <property type="match status" value="1"/>
</dbReference>
<proteinExistence type="inferred from homology"/>
<evidence type="ECO:0000259" key="5">
    <source>
        <dbReference type="Pfam" id="PF03931"/>
    </source>
</evidence>
<dbReference type="InterPro" id="IPR011333">
    <property type="entry name" value="SKP1/BTB/POZ_sf"/>
</dbReference>
<dbReference type="InterPro" id="IPR016897">
    <property type="entry name" value="SKP1"/>
</dbReference>
<dbReference type="InterPro" id="IPR036296">
    <property type="entry name" value="SKP1-like_dim_sf"/>
</dbReference>
<organism evidence="6 7">
    <name type="scientific">Dioscorea zingiberensis</name>
    <dbReference type="NCBI Taxonomy" id="325984"/>
    <lineage>
        <taxon>Eukaryota</taxon>
        <taxon>Viridiplantae</taxon>
        <taxon>Streptophyta</taxon>
        <taxon>Embryophyta</taxon>
        <taxon>Tracheophyta</taxon>
        <taxon>Spermatophyta</taxon>
        <taxon>Magnoliopsida</taxon>
        <taxon>Liliopsida</taxon>
        <taxon>Dioscoreales</taxon>
        <taxon>Dioscoreaceae</taxon>
        <taxon>Dioscorea</taxon>
    </lineage>
</organism>
<dbReference type="GO" id="GO:0006511">
    <property type="term" value="P:ubiquitin-dependent protein catabolic process"/>
    <property type="evidence" value="ECO:0007669"/>
    <property type="project" value="InterPro"/>
</dbReference>
<accession>A0A9D5CDM5</accession>
<comment type="similarity">
    <text evidence="2">Belongs to the SKP1 family.</text>
</comment>
<dbReference type="AlphaFoldDB" id="A0A9D5CDM5"/>
<comment type="caution">
    <text evidence="6">The sequence shown here is derived from an EMBL/GenBank/DDBJ whole genome shotgun (WGS) entry which is preliminary data.</text>
</comment>
<evidence type="ECO:0000313" key="6">
    <source>
        <dbReference type="EMBL" id="KAJ0970880.1"/>
    </source>
</evidence>
<dbReference type="PANTHER" id="PTHR11165">
    <property type="entry name" value="SKP1"/>
    <property type="match status" value="1"/>
</dbReference>
<dbReference type="Pfam" id="PF01466">
    <property type="entry name" value="Skp1"/>
    <property type="match status" value="1"/>
</dbReference>
<dbReference type="SUPFAM" id="SSF54695">
    <property type="entry name" value="POZ domain"/>
    <property type="match status" value="1"/>
</dbReference>
<dbReference type="GO" id="GO:0009867">
    <property type="term" value="P:jasmonic acid mediated signaling pathway"/>
    <property type="evidence" value="ECO:0007669"/>
    <property type="project" value="UniProtKB-ARBA"/>
</dbReference>
<sequence>MIINCERDSIALVIPTALPLCPPPLPGFHLRMTDKAEPLKFKEGVPGDDVPAAVSETPAQKKILLKTIDGEEFLVDELVVRESGMIKNMIDDGCAEGGIPLPNLTAPVLAKVLEYWKNHVGKSPKETEAFDKEFVRGASRDLLLEVIMAANYLDCKPLLDLTCQTVADAISNMTVEQLREYFGIENDFTPEEEAAIREENSWAFE</sequence>
<comment type="pathway">
    <text evidence="1">Protein modification; protein ubiquitination.</text>
</comment>
<evidence type="ECO:0008006" key="8">
    <source>
        <dbReference type="Google" id="ProtNLM"/>
    </source>
</evidence>
<dbReference type="OrthoDB" id="2342932at2759"/>
<dbReference type="InterPro" id="IPR016072">
    <property type="entry name" value="Skp1_comp_dimer"/>
</dbReference>
<gene>
    <name evidence="6" type="ORF">J5N97_018839</name>
</gene>
<keyword evidence="3" id="KW-0833">Ubl conjugation pathway</keyword>
<evidence type="ECO:0000259" key="4">
    <source>
        <dbReference type="Pfam" id="PF01466"/>
    </source>
</evidence>
<dbReference type="EMBL" id="JAGGNH010000005">
    <property type="protein sequence ID" value="KAJ0970880.1"/>
    <property type="molecule type" value="Genomic_DNA"/>
</dbReference>
<name>A0A9D5CDM5_9LILI</name>
<reference evidence="6" key="2">
    <citation type="journal article" date="2022" name="Hortic Res">
        <title>The genome of Dioscorea zingiberensis sheds light on the biosynthesis, origin and evolution of the medicinally important diosgenin saponins.</title>
        <authorList>
            <person name="Li Y."/>
            <person name="Tan C."/>
            <person name="Li Z."/>
            <person name="Guo J."/>
            <person name="Li S."/>
            <person name="Chen X."/>
            <person name="Wang C."/>
            <person name="Dai X."/>
            <person name="Yang H."/>
            <person name="Song W."/>
            <person name="Hou L."/>
            <person name="Xu J."/>
            <person name="Tong Z."/>
            <person name="Xu A."/>
            <person name="Yuan X."/>
            <person name="Wang W."/>
            <person name="Yang Q."/>
            <person name="Chen L."/>
            <person name="Sun Z."/>
            <person name="Wang K."/>
            <person name="Pan B."/>
            <person name="Chen J."/>
            <person name="Bao Y."/>
            <person name="Liu F."/>
            <person name="Qi X."/>
            <person name="Gang D.R."/>
            <person name="Wen J."/>
            <person name="Li J."/>
        </authorList>
    </citation>
    <scope>NUCLEOTIDE SEQUENCE</scope>
    <source>
        <strain evidence="6">Dzin_1.0</strain>
    </source>
</reference>
<dbReference type="Proteomes" id="UP001085076">
    <property type="component" value="Miscellaneous, Linkage group lg05"/>
</dbReference>
<evidence type="ECO:0000256" key="1">
    <source>
        <dbReference type="ARBA" id="ARBA00004906"/>
    </source>
</evidence>
<dbReference type="InterPro" id="IPR016073">
    <property type="entry name" value="Skp1_comp_POZ"/>
</dbReference>
<dbReference type="SMART" id="SM00512">
    <property type="entry name" value="Skp1"/>
    <property type="match status" value="1"/>
</dbReference>
<feature type="domain" description="SKP1 component POZ" evidence="5">
    <location>
        <begin position="61"/>
        <end position="120"/>
    </location>
</feature>
<keyword evidence="7" id="KW-1185">Reference proteome</keyword>
<evidence type="ECO:0000313" key="7">
    <source>
        <dbReference type="Proteomes" id="UP001085076"/>
    </source>
</evidence>
<dbReference type="Gene3D" id="3.30.710.10">
    <property type="entry name" value="Potassium Channel Kv1.1, Chain A"/>
    <property type="match status" value="1"/>
</dbReference>
<protein>
    <recommendedName>
        <fullName evidence="8">SKP1-like protein</fullName>
    </recommendedName>
</protein>
<dbReference type="Pfam" id="PF03931">
    <property type="entry name" value="Skp1_POZ"/>
    <property type="match status" value="1"/>
</dbReference>